<reference evidence="2" key="1">
    <citation type="submission" date="2018-06" db="EMBL/GenBank/DDBJ databases">
        <authorList>
            <person name="Zhirakovskaya E."/>
        </authorList>
    </citation>
    <scope>NUCLEOTIDE SEQUENCE</scope>
</reference>
<keyword evidence="1" id="KW-0812">Transmembrane</keyword>
<evidence type="ECO:0000256" key="1">
    <source>
        <dbReference type="SAM" id="Phobius"/>
    </source>
</evidence>
<feature type="transmembrane region" description="Helical" evidence="1">
    <location>
        <begin position="210"/>
        <end position="227"/>
    </location>
</feature>
<sequence length="246" mass="26885">MGKNGKLSKPLFTQYPRGAALVYLIIAIPLASLISLFLPGTFSPMVTAAFTFPVFFYFTRRELYRDTFLMIVFGGILQFAIVALLTTFYKDIVTQWTVDFGEIAMFGGIRIEWDNSVLTMVSKAVGLLFTAVMALISGGALILFSGVAVINSVAINMGGLITDGSGWTVAFMSVTPWELSSFIGHGLVSIGVASLFYIKIEKRGNNFNGLVEPLTLGIIFVLLDIYLELEMGEAWRSAQMAALSLR</sequence>
<keyword evidence="1" id="KW-0472">Membrane</keyword>
<feature type="transmembrane region" description="Helical" evidence="1">
    <location>
        <begin position="125"/>
        <end position="150"/>
    </location>
</feature>
<accession>A0A3B1C580</accession>
<evidence type="ECO:0000313" key="2">
    <source>
        <dbReference type="EMBL" id="VAX25319.1"/>
    </source>
</evidence>
<dbReference type="EMBL" id="UOGE01000105">
    <property type="protein sequence ID" value="VAX25319.1"/>
    <property type="molecule type" value="Genomic_DNA"/>
</dbReference>
<protein>
    <submittedName>
        <fullName evidence="2">Uncharacterized protein</fullName>
    </submittedName>
</protein>
<keyword evidence="1" id="KW-1133">Transmembrane helix</keyword>
<feature type="transmembrane region" description="Helical" evidence="1">
    <location>
        <begin position="179"/>
        <end position="198"/>
    </location>
</feature>
<dbReference type="AlphaFoldDB" id="A0A3B1C580"/>
<organism evidence="2">
    <name type="scientific">hydrothermal vent metagenome</name>
    <dbReference type="NCBI Taxonomy" id="652676"/>
    <lineage>
        <taxon>unclassified sequences</taxon>
        <taxon>metagenomes</taxon>
        <taxon>ecological metagenomes</taxon>
    </lineage>
</organism>
<feature type="transmembrane region" description="Helical" evidence="1">
    <location>
        <begin position="20"/>
        <end position="38"/>
    </location>
</feature>
<feature type="transmembrane region" description="Helical" evidence="1">
    <location>
        <begin position="67"/>
        <end position="89"/>
    </location>
</feature>
<name>A0A3B1C580_9ZZZZ</name>
<proteinExistence type="predicted"/>
<gene>
    <name evidence="2" type="ORF">MNBD_NITROSPINAE02-664</name>
</gene>